<evidence type="ECO:0000256" key="1">
    <source>
        <dbReference type="ARBA" id="ARBA00009861"/>
    </source>
</evidence>
<evidence type="ECO:0000313" key="3">
    <source>
        <dbReference type="Proteomes" id="UP000447434"/>
    </source>
</evidence>
<dbReference type="PANTHER" id="PTHR31642">
    <property type="entry name" value="TRICHOTHECENE 3-O-ACETYLTRANSFERASE"/>
    <property type="match status" value="1"/>
</dbReference>
<accession>A0A6A4PI80</accession>
<dbReference type="Pfam" id="PF02458">
    <property type="entry name" value="Transferase"/>
    <property type="match status" value="1"/>
</dbReference>
<evidence type="ECO:0000313" key="2">
    <source>
        <dbReference type="EMBL" id="KAE9601162.1"/>
    </source>
</evidence>
<dbReference type="InterPro" id="IPR023213">
    <property type="entry name" value="CAT-like_dom_sf"/>
</dbReference>
<reference evidence="3" key="1">
    <citation type="journal article" date="2020" name="Nat. Commun.">
        <title>Genome sequence of the cluster root forming white lupin.</title>
        <authorList>
            <person name="Hufnagel B."/>
            <person name="Marques A."/>
            <person name="Soriano A."/>
            <person name="Marques L."/>
            <person name="Divol F."/>
            <person name="Doumas P."/>
            <person name="Sallet E."/>
            <person name="Mancinotti D."/>
            <person name="Carrere S."/>
            <person name="Marande W."/>
            <person name="Arribat S."/>
            <person name="Keller J."/>
            <person name="Huneau C."/>
            <person name="Blein T."/>
            <person name="Aime D."/>
            <person name="Laguerre M."/>
            <person name="Taylor J."/>
            <person name="Schubert V."/>
            <person name="Nelson M."/>
            <person name="Geu-Flores F."/>
            <person name="Crespi M."/>
            <person name="Gallardo-Guerrero K."/>
            <person name="Delaux P.-M."/>
            <person name="Salse J."/>
            <person name="Berges H."/>
            <person name="Guyot R."/>
            <person name="Gouzy J."/>
            <person name="Peret B."/>
        </authorList>
    </citation>
    <scope>NUCLEOTIDE SEQUENCE [LARGE SCALE GENOMIC DNA]</scope>
    <source>
        <strain evidence="3">cv. Amiga</strain>
    </source>
</reference>
<comment type="similarity">
    <text evidence="1">Belongs to the plant acyltransferase family.</text>
</comment>
<dbReference type="Gene3D" id="3.30.559.10">
    <property type="entry name" value="Chloramphenicol acetyltransferase-like domain"/>
    <property type="match status" value="2"/>
</dbReference>
<dbReference type="EMBL" id="WOCE01000013">
    <property type="protein sequence ID" value="KAE9601162.1"/>
    <property type="molecule type" value="Genomic_DNA"/>
</dbReference>
<proteinExistence type="inferred from homology"/>
<dbReference type="GO" id="GO:0016747">
    <property type="term" value="F:acyltransferase activity, transferring groups other than amino-acyl groups"/>
    <property type="evidence" value="ECO:0007669"/>
    <property type="project" value="TreeGrafter"/>
</dbReference>
<dbReference type="OrthoDB" id="1862401at2759"/>
<protein>
    <submittedName>
        <fullName evidence="2">Putative transferase</fullName>
    </submittedName>
</protein>
<dbReference type="PANTHER" id="PTHR31642:SF115">
    <property type="entry name" value="PROTEIN ECERIFERUM 26-LIKE"/>
    <property type="match status" value="1"/>
</dbReference>
<keyword evidence="2" id="KW-0808">Transferase</keyword>
<dbReference type="InterPro" id="IPR050317">
    <property type="entry name" value="Plant_Fungal_Acyltransferase"/>
</dbReference>
<dbReference type="AlphaFoldDB" id="A0A6A4PI80"/>
<keyword evidence="3" id="KW-1185">Reference proteome</keyword>
<dbReference type="Proteomes" id="UP000447434">
    <property type="component" value="Chromosome 13"/>
</dbReference>
<sequence>MVFSQEESLVYDVRLSSVGPGRVTGSDVIHNPSGLDLAMKLHYLKIIYFFESEPAQGLTTLKVKESLFYLLNHYFIVCGRFRRSESGRPIIKCNDCGVRFIEAKCKITLDEWLATMDWPSYKLLVSQQVIGPELSFSPLVLMQITHFKYGGASMGLSWAHVLGDPLSASDFINTWGQAMVNLNLNKPINVPKPVTKLNESIFEKDIVCVKRVDPVGDHWILPNNSKMDTFSFKLTNSQINYLQTKIWGQSFDQTPPFESICAMIWQCIARVKEGFEPNIVTICKTDSNHMANEMIHNNQIIKRVEVGSESSIVDTHLRVLASLLANQGIDERNEIEKLVDKDEGVIDFFVYGANLTFVDFEEINVYELQLMGHKPRFVYWTLQGVGDEGVVLVMPLKNGSINNGNDGKFVTVILPEEQMVKLKIELKINGLVLEGDLE</sequence>
<organism evidence="2 3">
    <name type="scientific">Lupinus albus</name>
    <name type="common">White lupine</name>
    <name type="synonym">Lupinus termis</name>
    <dbReference type="NCBI Taxonomy" id="3870"/>
    <lineage>
        <taxon>Eukaryota</taxon>
        <taxon>Viridiplantae</taxon>
        <taxon>Streptophyta</taxon>
        <taxon>Embryophyta</taxon>
        <taxon>Tracheophyta</taxon>
        <taxon>Spermatophyta</taxon>
        <taxon>Magnoliopsida</taxon>
        <taxon>eudicotyledons</taxon>
        <taxon>Gunneridae</taxon>
        <taxon>Pentapetalae</taxon>
        <taxon>rosids</taxon>
        <taxon>fabids</taxon>
        <taxon>Fabales</taxon>
        <taxon>Fabaceae</taxon>
        <taxon>Papilionoideae</taxon>
        <taxon>50 kb inversion clade</taxon>
        <taxon>genistoids sensu lato</taxon>
        <taxon>core genistoids</taxon>
        <taxon>Genisteae</taxon>
        <taxon>Lupinus</taxon>
    </lineage>
</organism>
<comment type="caution">
    <text evidence="2">The sequence shown here is derived from an EMBL/GenBank/DDBJ whole genome shotgun (WGS) entry which is preliminary data.</text>
</comment>
<gene>
    <name evidence="2" type="ORF">Lalb_Chr13g0294861</name>
</gene>
<name>A0A6A4PI80_LUPAL</name>